<evidence type="ECO:0000313" key="3">
    <source>
        <dbReference type="EMBL" id="RZN62149.1"/>
    </source>
</evidence>
<dbReference type="InterPro" id="IPR036087">
    <property type="entry name" value="Nict_dMeBzImd_PRibTrfase_sf"/>
</dbReference>
<dbReference type="InterPro" id="IPR002805">
    <property type="entry name" value="Nict_dMeBzImd_PRibTrfase_arc"/>
</dbReference>
<dbReference type="PANTHER" id="PTHR38811">
    <property type="match status" value="1"/>
</dbReference>
<dbReference type="NCBIfam" id="TIGR00303">
    <property type="entry name" value="nicotinate mononucleotide-dependent phosphoribosyltransferase CobT"/>
    <property type="match status" value="1"/>
</dbReference>
<dbReference type="CDD" id="cd02439">
    <property type="entry name" value="DMB-PRT_CobT"/>
    <property type="match status" value="1"/>
</dbReference>
<dbReference type="Proteomes" id="UP000316217">
    <property type="component" value="Unassembled WGS sequence"/>
</dbReference>
<accession>A0A429GG20</accession>
<dbReference type="Gene3D" id="3.40.50.10210">
    <property type="match status" value="1"/>
</dbReference>
<dbReference type="PANTHER" id="PTHR38811:SF1">
    <property type="entry name" value="UPF0284 PROTEIN SLL1500"/>
    <property type="match status" value="1"/>
</dbReference>
<reference evidence="2 4" key="1">
    <citation type="submission" date="2018-10" db="EMBL/GenBank/DDBJ databases">
        <title>Co-occurring genomic capacity for anaerobic methane metabolism and dissimilatory sulfite reduction discovered in the Korarchaeota.</title>
        <authorList>
            <person name="Mckay L.J."/>
            <person name="Dlakic M."/>
            <person name="Fields M.W."/>
            <person name="Delmont T.O."/>
            <person name="Eren A.M."/>
            <person name="Jay Z.J."/>
            <person name="Klingelsmith K.B."/>
            <person name="Rusch D.B."/>
            <person name="Inskeep W.P."/>
        </authorList>
    </citation>
    <scope>NUCLEOTIDE SEQUENCE [LARGE SCALE GENOMIC DNA]</scope>
    <source>
        <strain evidence="2 4">MDKW</strain>
    </source>
</reference>
<dbReference type="RefSeq" id="WP_125672255.1">
    <property type="nucleotide sequence ID" value="NZ_RCOS01000137.1"/>
</dbReference>
<comment type="similarity">
    <text evidence="1">Belongs to the UPF0284 family.</text>
</comment>
<keyword evidence="4" id="KW-1185">Reference proteome</keyword>
<proteinExistence type="inferred from homology"/>
<dbReference type="Pfam" id="PF02277">
    <property type="entry name" value="DBI_PRT"/>
    <property type="match status" value="1"/>
</dbReference>
<name>A0A429GG20_9CREN</name>
<evidence type="ECO:0000313" key="5">
    <source>
        <dbReference type="Proteomes" id="UP000316217"/>
    </source>
</evidence>
<dbReference type="SUPFAM" id="SSF52733">
    <property type="entry name" value="Nicotinate mononucleotide:5,6-dimethylbenzimidazole phosphoribosyltransferase (CobT)"/>
    <property type="match status" value="1"/>
</dbReference>
<sequence>MEYEKKYDIILFHEKEKGKNFLSEVEGKNPLFICTIGNTQVAKIPGISAAGKFPEITDYTPPADVELLLLGSCKCIQGVPVTPEGIPTPALITMSALRLANIPAIVVNGGTRIKPHVPFIDVGGEPGEDIRTGKAVKNVEEVLERAKIAGENFSRIADYLVIGESIPGGTTTALSVMLAMGIDARGKVSSSMPDNPHDLKTRIAEESLRISGIKAGSLTNDPIKAVSLVGDPMMPAFAGLVLGAASRVPVLIAGGTQMGAILAIIKALNPGVLKNIAIGTTRWIISDAKSDLRGIVSQIADIPILAADLDFSSSRFEGLRTYERGFVKEGVGAGGAAIAAMMKSKGSISRETLLGEIERNYERLVQLR</sequence>
<evidence type="ECO:0000313" key="2">
    <source>
        <dbReference type="EMBL" id="RSN72820.1"/>
    </source>
</evidence>
<dbReference type="Proteomes" id="UP000277582">
    <property type="component" value="Unassembled WGS sequence"/>
</dbReference>
<dbReference type="InterPro" id="IPR003200">
    <property type="entry name" value="Nict_dMeBzImd_PRibTrfase"/>
</dbReference>
<dbReference type="EMBL" id="RCOS01000137">
    <property type="protein sequence ID" value="RSN72820.1"/>
    <property type="molecule type" value="Genomic_DNA"/>
</dbReference>
<dbReference type="HAMAP" id="MF_01086">
    <property type="entry name" value="UPF0284"/>
    <property type="match status" value="1"/>
</dbReference>
<evidence type="ECO:0000313" key="4">
    <source>
        <dbReference type="Proteomes" id="UP000277582"/>
    </source>
</evidence>
<dbReference type="AlphaFoldDB" id="A0A429GG20"/>
<comment type="caution">
    <text evidence="2">The sequence shown here is derived from an EMBL/GenBank/DDBJ whole genome shotgun (WGS) entry which is preliminary data.</text>
</comment>
<dbReference type="NCBIfam" id="NF003372">
    <property type="entry name" value="PRK04447.1-5"/>
    <property type="match status" value="1"/>
</dbReference>
<organism evidence="2 4">
    <name type="scientific">Candidatus Methanodesulfokora washburnensis</name>
    <dbReference type="NCBI Taxonomy" id="2478471"/>
    <lineage>
        <taxon>Archaea</taxon>
        <taxon>Thermoproteota</taxon>
        <taxon>Candidatus Korarchaeia</taxon>
        <taxon>Candidatus Korarchaeia incertae sedis</taxon>
        <taxon>Candidatus Methanodesulfokora</taxon>
    </lineage>
</organism>
<dbReference type="EMBL" id="RXII01000053">
    <property type="protein sequence ID" value="RZN62149.1"/>
    <property type="molecule type" value="Genomic_DNA"/>
</dbReference>
<dbReference type="GO" id="GO:0008939">
    <property type="term" value="F:nicotinate-nucleotide-dimethylbenzimidazole phosphoribosyltransferase activity"/>
    <property type="evidence" value="ECO:0007669"/>
    <property type="project" value="InterPro"/>
</dbReference>
<protein>
    <recommendedName>
        <fullName evidence="1">UPF0284 protein D6D85_12295</fullName>
    </recommendedName>
</protein>
<evidence type="ECO:0000256" key="1">
    <source>
        <dbReference type="HAMAP-Rule" id="MF_01086"/>
    </source>
</evidence>
<dbReference type="OrthoDB" id="9136at2157"/>
<gene>
    <name evidence="2" type="ORF">D6D85_12295</name>
    <name evidence="3" type="ORF">EF810_03380</name>
</gene>
<reference evidence="3 5" key="2">
    <citation type="journal article" date="2019" name="Nat. Microbiol.">
        <title>Wide diversity of methane and short-chain alkane metabolisms in uncultured archaea.</title>
        <authorList>
            <person name="Borrel G."/>
            <person name="Adam P.S."/>
            <person name="McKay L.J."/>
            <person name="Chen L.X."/>
            <person name="Sierra-Garcia I.N."/>
            <person name="Sieber C.M."/>
            <person name="Letourneur Q."/>
            <person name="Ghozlane A."/>
            <person name="Andersen G.L."/>
            <person name="Li W.J."/>
            <person name="Hallam S.J."/>
            <person name="Muyzer G."/>
            <person name="de Oliveira V.M."/>
            <person name="Inskeep W.P."/>
            <person name="Banfield J.F."/>
            <person name="Gribaldo S."/>
        </authorList>
    </citation>
    <scope>NUCLEOTIDE SEQUENCE [LARGE SCALE GENOMIC DNA]</scope>
    <source>
        <strain evidence="3">NM4</strain>
    </source>
</reference>